<gene>
    <name evidence="2" type="ORF">M6B38_382380</name>
</gene>
<reference evidence="2" key="1">
    <citation type="journal article" date="2023" name="GigaByte">
        <title>Genome assembly of the bearded iris, Iris pallida Lam.</title>
        <authorList>
            <person name="Bruccoleri R.E."/>
            <person name="Oakeley E.J."/>
            <person name="Faust A.M.E."/>
            <person name="Altorfer M."/>
            <person name="Dessus-Babus S."/>
            <person name="Burckhardt D."/>
            <person name="Oertli M."/>
            <person name="Naumann U."/>
            <person name="Petersen F."/>
            <person name="Wong J."/>
        </authorList>
    </citation>
    <scope>NUCLEOTIDE SEQUENCE</scope>
    <source>
        <strain evidence="2">GSM-AAB239-AS_SAM_17_03QT</strain>
    </source>
</reference>
<sequence length="97" mass="10979">MILGWVLLKPNCGYFAKYCWVHTICLTGILYILLGLLGNGRIDVLFLYLGSKLEIAVVGTHIRFRVVILLLVPVYVFFLAWSFIKILGSSVVQFEPC</sequence>
<keyword evidence="1" id="KW-1133">Transmembrane helix</keyword>
<evidence type="ECO:0000313" key="3">
    <source>
        <dbReference type="Proteomes" id="UP001140949"/>
    </source>
</evidence>
<dbReference type="Proteomes" id="UP001140949">
    <property type="component" value="Unassembled WGS sequence"/>
</dbReference>
<accession>A0AAX6G817</accession>
<dbReference type="EMBL" id="JANAVB010021996">
    <property type="protein sequence ID" value="KAJ6824623.1"/>
    <property type="molecule type" value="Genomic_DNA"/>
</dbReference>
<dbReference type="AlphaFoldDB" id="A0AAX6G817"/>
<reference evidence="2" key="2">
    <citation type="submission" date="2023-04" db="EMBL/GenBank/DDBJ databases">
        <authorList>
            <person name="Bruccoleri R.E."/>
            <person name="Oakeley E.J."/>
            <person name="Faust A.-M."/>
            <person name="Dessus-Babus S."/>
            <person name="Altorfer M."/>
            <person name="Burckhardt D."/>
            <person name="Oertli M."/>
            <person name="Naumann U."/>
            <person name="Petersen F."/>
            <person name="Wong J."/>
        </authorList>
    </citation>
    <scope>NUCLEOTIDE SEQUENCE</scope>
    <source>
        <strain evidence="2">GSM-AAB239-AS_SAM_17_03QT</strain>
        <tissue evidence="2">Leaf</tissue>
    </source>
</reference>
<protein>
    <submittedName>
        <fullName evidence="2">Uncharacterized protein</fullName>
    </submittedName>
</protein>
<keyword evidence="3" id="KW-1185">Reference proteome</keyword>
<feature type="transmembrane region" description="Helical" evidence="1">
    <location>
        <begin position="20"/>
        <end position="50"/>
    </location>
</feature>
<comment type="caution">
    <text evidence="2">The sequence shown here is derived from an EMBL/GenBank/DDBJ whole genome shotgun (WGS) entry which is preliminary data.</text>
</comment>
<evidence type="ECO:0000256" key="1">
    <source>
        <dbReference type="SAM" id="Phobius"/>
    </source>
</evidence>
<organism evidence="2 3">
    <name type="scientific">Iris pallida</name>
    <name type="common">Sweet iris</name>
    <dbReference type="NCBI Taxonomy" id="29817"/>
    <lineage>
        <taxon>Eukaryota</taxon>
        <taxon>Viridiplantae</taxon>
        <taxon>Streptophyta</taxon>
        <taxon>Embryophyta</taxon>
        <taxon>Tracheophyta</taxon>
        <taxon>Spermatophyta</taxon>
        <taxon>Magnoliopsida</taxon>
        <taxon>Liliopsida</taxon>
        <taxon>Asparagales</taxon>
        <taxon>Iridaceae</taxon>
        <taxon>Iridoideae</taxon>
        <taxon>Irideae</taxon>
        <taxon>Iris</taxon>
    </lineage>
</organism>
<feature type="transmembrane region" description="Helical" evidence="1">
    <location>
        <begin position="62"/>
        <end position="84"/>
    </location>
</feature>
<keyword evidence="1" id="KW-0812">Transmembrane</keyword>
<keyword evidence="1" id="KW-0472">Membrane</keyword>
<name>A0AAX6G817_IRIPA</name>
<proteinExistence type="predicted"/>
<evidence type="ECO:0000313" key="2">
    <source>
        <dbReference type="EMBL" id="KAJ6824623.1"/>
    </source>
</evidence>